<keyword evidence="14" id="KW-1185">Reference proteome</keyword>
<dbReference type="AlphaFoldDB" id="A0A1Y6BHS1"/>
<name>A0A1Y6BHS1_9PROT</name>
<evidence type="ECO:0000256" key="11">
    <source>
        <dbReference type="ARBA" id="ARBA00023136"/>
    </source>
</evidence>
<proteinExistence type="inferred from homology"/>
<keyword evidence="10 12" id="KW-1133">Transmembrane helix</keyword>
<evidence type="ECO:0000313" key="14">
    <source>
        <dbReference type="Proteomes" id="UP000192917"/>
    </source>
</evidence>
<evidence type="ECO:0000256" key="6">
    <source>
        <dbReference type="ARBA" id="ARBA00022475"/>
    </source>
</evidence>
<keyword evidence="11 12" id="KW-0472">Membrane</keyword>
<accession>A0A1Y6BHS1</accession>
<sequence length="67" mass="7498">MGSLDDFLAMGGYAVYVWPAYLLAAIVLIGLFAVSRAELRRRERHLQALERSRGAAGHRRRRGGDAR</sequence>
<evidence type="ECO:0000256" key="5">
    <source>
        <dbReference type="ARBA" id="ARBA00022448"/>
    </source>
</evidence>
<dbReference type="NCBIfam" id="TIGR03141">
    <property type="entry name" value="cytochro_ccmD"/>
    <property type="match status" value="1"/>
</dbReference>
<dbReference type="RefSeq" id="WP_085122061.1">
    <property type="nucleotide sequence ID" value="NZ_FWZX01000005.1"/>
</dbReference>
<dbReference type="Pfam" id="PF04995">
    <property type="entry name" value="CcmD"/>
    <property type="match status" value="1"/>
</dbReference>
<feature type="transmembrane region" description="Helical" evidence="12">
    <location>
        <begin position="13"/>
        <end position="34"/>
    </location>
</feature>
<comment type="function">
    <text evidence="1 12">Required for the export of heme to the periplasm for the biogenesis of c-type cytochromes.</text>
</comment>
<dbReference type="InterPro" id="IPR007078">
    <property type="entry name" value="Haem_export_protD_CcmD"/>
</dbReference>
<dbReference type="EMBL" id="FWZX01000005">
    <property type="protein sequence ID" value="SMF11852.1"/>
    <property type="molecule type" value="Genomic_DNA"/>
</dbReference>
<dbReference type="STRING" id="560819.SAMN05428998_10539"/>
<keyword evidence="9 12" id="KW-0201">Cytochrome c-type biogenesis</keyword>
<dbReference type="GO" id="GO:0017004">
    <property type="term" value="P:cytochrome complex assembly"/>
    <property type="evidence" value="ECO:0007669"/>
    <property type="project" value="UniProtKB-KW"/>
</dbReference>
<keyword evidence="7 12" id="KW-0997">Cell inner membrane</keyword>
<evidence type="ECO:0000256" key="12">
    <source>
        <dbReference type="RuleBase" id="RU363101"/>
    </source>
</evidence>
<organism evidence="13 14">
    <name type="scientific">Tistlia consotensis USBA 355</name>
    <dbReference type="NCBI Taxonomy" id="560819"/>
    <lineage>
        <taxon>Bacteria</taxon>
        <taxon>Pseudomonadati</taxon>
        <taxon>Pseudomonadota</taxon>
        <taxon>Alphaproteobacteria</taxon>
        <taxon>Rhodospirillales</taxon>
        <taxon>Rhodovibrionaceae</taxon>
        <taxon>Tistlia</taxon>
    </lineage>
</organism>
<keyword evidence="6 12" id="KW-1003">Cell membrane</keyword>
<evidence type="ECO:0000256" key="2">
    <source>
        <dbReference type="ARBA" id="ARBA00004377"/>
    </source>
</evidence>
<evidence type="ECO:0000256" key="9">
    <source>
        <dbReference type="ARBA" id="ARBA00022748"/>
    </source>
</evidence>
<evidence type="ECO:0000256" key="1">
    <source>
        <dbReference type="ARBA" id="ARBA00002442"/>
    </source>
</evidence>
<dbReference type="GO" id="GO:0015886">
    <property type="term" value="P:heme transport"/>
    <property type="evidence" value="ECO:0007669"/>
    <property type="project" value="InterPro"/>
</dbReference>
<evidence type="ECO:0000256" key="4">
    <source>
        <dbReference type="ARBA" id="ARBA00016461"/>
    </source>
</evidence>
<keyword evidence="8 12" id="KW-0812">Transmembrane</keyword>
<comment type="subcellular location">
    <subcellularLocation>
        <location evidence="2 12">Cell inner membrane</location>
        <topology evidence="2 12">Single-pass membrane protein</topology>
    </subcellularLocation>
</comment>
<keyword evidence="5 12" id="KW-0813">Transport</keyword>
<protein>
    <recommendedName>
        <fullName evidence="4 12">Heme exporter protein D</fullName>
    </recommendedName>
</protein>
<evidence type="ECO:0000256" key="8">
    <source>
        <dbReference type="ARBA" id="ARBA00022692"/>
    </source>
</evidence>
<evidence type="ECO:0000256" key="7">
    <source>
        <dbReference type="ARBA" id="ARBA00022519"/>
    </source>
</evidence>
<evidence type="ECO:0000256" key="10">
    <source>
        <dbReference type="ARBA" id="ARBA00022989"/>
    </source>
</evidence>
<comment type="similarity">
    <text evidence="3 12">Belongs to the CcmD/CycX/HelD family.</text>
</comment>
<reference evidence="13 14" key="1">
    <citation type="submission" date="2017-04" db="EMBL/GenBank/DDBJ databases">
        <authorList>
            <person name="Afonso C.L."/>
            <person name="Miller P.J."/>
            <person name="Scott M.A."/>
            <person name="Spackman E."/>
            <person name="Goraichik I."/>
            <person name="Dimitrov K.M."/>
            <person name="Suarez D.L."/>
            <person name="Swayne D.E."/>
        </authorList>
    </citation>
    <scope>NUCLEOTIDE SEQUENCE [LARGE SCALE GENOMIC DNA]</scope>
    <source>
        <strain evidence="13 14">USBA 355</strain>
    </source>
</reference>
<dbReference type="GO" id="GO:0005886">
    <property type="term" value="C:plasma membrane"/>
    <property type="evidence" value="ECO:0007669"/>
    <property type="project" value="UniProtKB-SubCell"/>
</dbReference>
<evidence type="ECO:0000313" key="13">
    <source>
        <dbReference type="EMBL" id="SMF11852.1"/>
    </source>
</evidence>
<evidence type="ECO:0000256" key="3">
    <source>
        <dbReference type="ARBA" id="ARBA00008741"/>
    </source>
</evidence>
<gene>
    <name evidence="13" type="ORF">SAMN05428998_10539</name>
</gene>
<dbReference type="Proteomes" id="UP000192917">
    <property type="component" value="Unassembled WGS sequence"/>
</dbReference>